<evidence type="ECO:0000313" key="2">
    <source>
        <dbReference type="EMBL" id="MFB9259814.1"/>
    </source>
</evidence>
<dbReference type="Proteomes" id="UP001589700">
    <property type="component" value="Unassembled WGS sequence"/>
</dbReference>
<comment type="caution">
    <text evidence="2">The sequence shown here is derived from an EMBL/GenBank/DDBJ whole genome shotgun (WGS) entry which is preliminary data.</text>
</comment>
<gene>
    <name evidence="2" type="ORF">ACFFVD_08370</name>
</gene>
<protein>
    <submittedName>
        <fullName evidence="2">DUF1295 domain-containing protein</fullName>
    </submittedName>
</protein>
<keyword evidence="1" id="KW-1133">Transmembrane helix</keyword>
<evidence type="ECO:0000313" key="3">
    <source>
        <dbReference type="Proteomes" id="UP001589700"/>
    </source>
</evidence>
<evidence type="ECO:0000256" key="1">
    <source>
        <dbReference type="SAM" id="Phobius"/>
    </source>
</evidence>
<organism evidence="2 3">
    <name type="scientific">Dietzia aerolata</name>
    <dbReference type="NCBI Taxonomy" id="595984"/>
    <lineage>
        <taxon>Bacteria</taxon>
        <taxon>Bacillati</taxon>
        <taxon>Actinomycetota</taxon>
        <taxon>Actinomycetes</taxon>
        <taxon>Mycobacteriales</taxon>
        <taxon>Dietziaceae</taxon>
        <taxon>Dietzia</taxon>
    </lineage>
</organism>
<proteinExistence type="predicted"/>
<dbReference type="EMBL" id="JBHMDY010000004">
    <property type="protein sequence ID" value="MFB9259814.1"/>
    <property type="molecule type" value="Genomic_DNA"/>
</dbReference>
<accession>A0ABV5JSW5</accession>
<keyword evidence="1" id="KW-0812">Transmembrane</keyword>
<name>A0ABV5JSW5_9ACTN</name>
<sequence length="117" mass="13299">MRSRRRIPYMYSVPHSPPPAQFRVATTASEASEFFTDVDLARHHDDAPRAGAGSTMREKLSRLPDYFCDLWSWWGHWVAVAATGWGALVLIAPLLLTHLLLWMADALRTFAGFRNRS</sequence>
<reference evidence="2 3" key="1">
    <citation type="submission" date="2024-09" db="EMBL/GenBank/DDBJ databases">
        <authorList>
            <person name="Sun Q."/>
            <person name="Mori K."/>
        </authorList>
    </citation>
    <scope>NUCLEOTIDE SEQUENCE [LARGE SCALE GENOMIC DNA]</scope>
    <source>
        <strain evidence="2 3">CCM 7659</strain>
    </source>
</reference>
<keyword evidence="1" id="KW-0472">Membrane</keyword>
<dbReference type="Pfam" id="PF06966">
    <property type="entry name" value="DUF1295"/>
    <property type="match status" value="1"/>
</dbReference>
<dbReference type="InterPro" id="IPR010721">
    <property type="entry name" value="UstE-like"/>
</dbReference>
<keyword evidence="3" id="KW-1185">Reference proteome</keyword>
<feature type="transmembrane region" description="Helical" evidence="1">
    <location>
        <begin position="77"/>
        <end position="104"/>
    </location>
</feature>
<dbReference type="RefSeq" id="WP_380023305.1">
    <property type="nucleotide sequence ID" value="NZ_JAALDM010000319.1"/>
</dbReference>